<dbReference type="EMBL" id="JBHSWU010000067">
    <property type="protein sequence ID" value="MFC6723910.1"/>
    <property type="molecule type" value="Genomic_DNA"/>
</dbReference>
<keyword evidence="1 2" id="KW-0129">CBS domain</keyword>
<keyword evidence="5" id="KW-1185">Reference proteome</keyword>
<evidence type="ECO:0000313" key="5">
    <source>
        <dbReference type="Proteomes" id="UP001596328"/>
    </source>
</evidence>
<dbReference type="SUPFAM" id="SSF54631">
    <property type="entry name" value="CBS-domain pair"/>
    <property type="match status" value="1"/>
</dbReference>
<dbReference type="PROSITE" id="PS51371">
    <property type="entry name" value="CBS"/>
    <property type="match status" value="2"/>
</dbReference>
<evidence type="ECO:0000259" key="3">
    <source>
        <dbReference type="PROSITE" id="PS51371"/>
    </source>
</evidence>
<dbReference type="InterPro" id="IPR051257">
    <property type="entry name" value="Diverse_CBS-Domain"/>
</dbReference>
<dbReference type="Gene3D" id="3.10.580.10">
    <property type="entry name" value="CBS-domain"/>
    <property type="match status" value="1"/>
</dbReference>
<comment type="caution">
    <text evidence="4">The sequence shown here is derived from an EMBL/GenBank/DDBJ whole genome shotgun (WGS) entry which is preliminary data.</text>
</comment>
<dbReference type="AlphaFoldDB" id="A0ABD5RX61"/>
<dbReference type="PANTHER" id="PTHR43080:SF2">
    <property type="entry name" value="CBS DOMAIN-CONTAINING PROTEIN"/>
    <property type="match status" value="1"/>
</dbReference>
<evidence type="ECO:0000256" key="2">
    <source>
        <dbReference type="PROSITE-ProRule" id="PRU00703"/>
    </source>
</evidence>
<dbReference type="InterPro" id="IPR000644">
    <property type="entry name" value="CBS_dom"/>
</dbReference>
<feature type="domain" description="CBS" evidence="3">
    <location>
        <begin position="12"/>
        <end position="68"/>
    </location>
</feature>
<dbReference type="CDD" id="cd09836">
    <property type="entry name" value="CBS_pair_arch"/>
    <property type="match status" value="1"/>
</dbReference>
<sequence>MEQNRSPVGRLMTDGVLSVQGETPIANAAATLVEEDVGSLVVRGEDGRVVGVFTNTDLAEFVAGGRSRDGATVAEFMTDEVVTIGASDSLTEAAAKMIRHEVHHLPVTDDEGEIVGMLSTMDLTAHFSYTGGSDMV</sequence>
<dbReference type="SMART" id="SM00116">
    <property type="entry name" value="CBS"/>
    <property type="match status" value="2"/>
</dbReference>
<organism evidence="4 5">
    <name type="scientific">Halobium palmae</name>
    <dbReference type="NCBI Taxonomy" id="1776492"/>
    <lineage>
        <taxon>Archaea</taxon>
        <taxon>Methanobacteriati</taxon>
        <taxon>Methanobacteriota</taxon>
        <taxon>Stenosarchaea group</taxon>
        <taxon>Halobacteria</taxon>
        <taxon>Halobacteriales</taxon>
        <taxon>Haloferacaceae</taxon>
        <taxon>Halobium</taxon>
    </lineage>
</organism>
<gene>
    <name evidence="4" type="ORF">ACFQE1_05890</name>
</gene>
<reference evidence="4 5" key="1">
    <citation type="journal article" date="2019" name="Int. J. Syst. Evol. Microbiol.">
        <title>The Global Catalogue of Microorganisms (GCM) 10K type strain sequencing project: providing services to taxonomists for standard genome sequencing and annotation.</title>
        <authorList>
            <consortium name="The Broad Institute Genomics Platform"/>
            <consortium name="The Broad Institute Genome Sequencing Center for Infectious Disease"/>
            <person name="Wu L."/>
            <person name="Ma J."/>
        </authorList>
    </citation>
    <scope>NUCLEOTIDE SEQUENCE [LARGE SCALE GENOMIC DNA]</scope>
    <source>
        <strain evidence="4 5">NBRC 111368</strain>
    </source>
</reference>
<dbReference type="Pfam" id="PF00571">
    <property type="entry name" value="CBS"/>
    <property type="match status" value="2"/>
</dbReference>
<evidence type="ECO:0000313" key="4">
    <source>
        <dbReference type="EMBL" id="MFC6723910.1"/>
    </source>
</evidence>
<proteinExistence type="predicted"/>
<feature type="domain" description="CBS" evidence="3">
    <location>
        <begin position="77"/>
        <end position="135"/>
    </location>
</feature>
<dbReference type="Proteomes" id="UP001596328">
    <property type="component" value="Unassembled WGS sequence"/>
</dbReference>
<dbReference type="InterPro" id="IPR046342">
    <property type="entry name" value="CBS_dom_sf"/>
</dbReference>
<name>A0ABD5RX61_9EURY</name>
<evidence type="ECO:0000256" key="1">
    <source>
        <dbReference type="ARBA" id="ARBA00023122"/>
    </source>
</evidence>
<dbReference type="PANTHER" id="PTHR43080">
    <property type="entry name" value="CBS DOMAIN-CONTAINING PROTEIN CBSX3, MITOCHONDRIAL"/>
    <property type="match status" value="1"/>
</dbReference>
<protein>
    <submittedName>
        <fullName evidence="4">Cyclic nucleotide-binding/CBS domain-containing protein</fullName>
    </submittedName>
</protein>
<accession>A0ABD5RX61</accession>